<organism evidence="2 3">
    <name type="scientific">Methylomagnum ishizawai</name>
    <dbReference type="NCBI Taxonomy" id="1760988"/>
    <lineage>
        <taxon>Bacteria</taxon>
        <taxon>Pseudomonadati</taxon>
        <taxon>Pseudomonadota</taxon>
        <taxon>Gammaproteobacteria</taxon>
        <taxon>Methylococcales</taxon>
        <taxon>Methylococcaceae</taxon>
        <taxon>Methylomagnum</taxon>
    </lineage>
</organism>
<keyword evidence="3" id="KW-1185">Reference proteome</keyword>
<dbReference type="Pfam" id="PF11154">
    <property type="entry name" value="DUF2934"/>
    <property type="match status" value="1"/>
</dbReference>
<feature type="region of interest" description="Disordered" evidence="1">
    <location>
        <begin position="1"/>
        <end position="28"/>
    </location>
</feature>
<dbReference type="EMBL" id="FXAM01000004">
    <property type="protein sequence ID" value="SMF97800.1"/>
    <property type="molecule type" value="Genomic_DNA"/>
</dbReference>
<evidence type="ECO:0000313" key="3">
    <source>
        <dbReference type="Proteomes" id="UP000192923"/>
    </source>
</evidence>
<dbReference type="OrthoDB" id="8538784at2"/>
<evidence type="ECO:0000256" key="1">
    <source>
        <dbReference type="SAM" id="MobiDB-lite"/>
    </source>
</evidence>
<gene>
    <name evidence="2" type="ORF">SAMN02949497_0066</name>
</gene>
<dbReference type="RefSeq" id="WP_125469197.1">
    <property type="nucleotide sequence ID" value="NZ_FXAM01000004.1"/>
</dbReference>
<dbReference type="STRING" id="1760988.SAMN02949497_0066"/>
<proteinExistence type="predicted"/>
<reference evidence="2 3" key="1">
    <citation type="submission" date="2016-12" db="EMBL/GenBank/DDBJ databases">
        <authorList>
            <person name="Song W.-J."/>
            <person name="Kurnit D.M."/>
        </authorList>
    </citation>
    <scope>NUCLEOTIDE SEQUENCE [LARGE SCALE GENOMIC DNA]</scope>
    <source>
        <strain evidence="2 3">175</strain>
    </source>
</reference>
<evidence type="ECO:0008006" key="4">
    <source>
        <dbReference type="Google" id="ProtNLM"/>
    </source>
</evidence>
<dbReference type="InterPro" id="IPR021327">
    <property type="entry name" value="DUF2934"/>
</dbReference>
<dbReference type="AlphaFoldDB" id="A0A1Y6D5T6"/>
<protein>
    <recommendedName>
        <fullName evidence="4">DUF2934 domain-containing protein</fullName>
    </recommendedName>
</protein>
<evidence type="ECO:0000313" key="2">
    <source>
        <dbReference type="EMBL" id="SMF97800.1"/>
    </source>
</evidence>
<name>A0A1Y6D5T6_9GAMM</name>
<dbReference type="Proteomes" id="UP000192923">
    <property type="component" value="Unassembled WGS sequence"/>
</dbReference>
<accession>A0A1Y6D5T6</accession>
<sequence>MANPSPQPATRSEPFPGPRLSLDDPGPSFEAELMRRISECAYLKAEQRGFEPGHEMDDWLAAEAEVRAALASEGN</sequence>